<evidence type="ECO:0000313" key="3">
    <source>
        <dbReference type="Proteomes" id="UP000219271"/>
    </source>
</evidence>
<dbReference type="AlphaFoldDB" id="A0A286BTQ7"/>
<sequence>MMNRRILLWVLILLALPLRIQAAVPMNMKGTLLALSCKINNEKPVDVSFGDAVGVNLVDGVNYRQKLALEIICTDPPGKLLHLKFLGNPTDFDPSAIMTNIDDLGIRLLKNDKPILINETLPLDNDRLLEFAAVPVKGVGSQLNGGDFHSKVTLQIVLE</sequence>
<gene>
    <name evidence="2" type="ORF">SAMN06273570_1887</name>
</gene>
<dbReference type="SUPFAM" id="SSF49401">
    <property type="entry name" value="Bacterial adhesins"/>
    <property type="match status" value="1"/>
</dbReference>
<dbReference type="OrthoDB" id="7018672at2"/>
<proteinExistence type="predicted"/>
<keyword evidence="3" id="KW-1185">Reference proteome</keyword>
<evidence type="ECO:0000313" key="2">
    <source>
        <dbReference type="EMBL" id="SOD37527.1"/>
    </source>
</evidence>
<protein>
    <submittedName>
        <fullName evidence="2">Fimbrial protein</fullName>
    </submittedName>
</protein>
<dbReference type="Gene3D" id="2.60.40.1090">
    <property type="entry name" value="Fimbrial-type adhesion domain"/>
    <property type="match status" value="1"/>
</dbReference>
<dbReference type="EMBL" id="OCMY01000001">
    <property type="protein sequence ID" value="SOD37527.1"/>
    <property type="molecule type" value="Genomic_DNA"/>
</dbReference>
<accession>A0A286BTQ7</accession>
<evidence type="ECO:0000259" key="1">
    <source>
        <dbReference type="Pfam" id="PF00419"/>
    </source>
</evidence>
<dbReference type="GO" id="GO:0007155">
    <property type="term" value="P:cell adhesion"/>
    <property type="evidence" value="ECO:0007669"/>
    <property type="project" value="InterPro"/>
</dbReference>
<dbReference type="Pfam" id="PF00419">
    <property type="entry name" value="Fimbrial"/>
    <property type="match status" value="1"/>
</dbReference>
<reference evidence="3" key="1">
    <citation type="submission" date="2017-09" db="EMBL/GenBank/DDBJ databases">
        <authorList>
            <person name="Varghese N."/>
            <person name="Submissions S."/>
        </authorList>
    </citation>
    <scope>NUCLEOTIDE SEQUENCE [LARGE SCALE GENOMIC DNA]</scope>
    <source>
        <strain evidence="3">JKS000234</strain>
    </source>
</reference>
<name>A0A286BTQ7_9GAMM</name>
<dbReference type="InterPro" id="IPR000259">
    <property type="entry name" value="Adhesion_dom_fimbrial"/>
</dbReference>
<dbReference type="GO" id="GO:0009289">
    <property type="term" value="C:pilus"/>
    <property type="evidence" value="ECO:0007669"/>
    <property type="project" value="InterPro"/>
</dbReference>
<feature type="domain" description="Fimbrial-type adhesion" evidence="1">
    <location>
        <begin position="27"/>
        <end position="155"/>
    </location>
</feature>
<dbReference type="InterPro" id="IPR008966">
    <property type="entry name" value="Adhesion_dom_sf"/>
</dbReference>
<dbReference type="Proteomes" id="UP000219271">
    <property type="component" value="Unassembled WGS sequence"/>
</dbReference>
<organism evidence="2 3">
    <name type="scientific">Candidatus Pantoea floridensis</name>
    <dbReference type="NCBI Taxonomy" id="1938870"/>
    <lineage>
        <taxon>Bacteria</taxon>
        <taxon>Pseudomonadati</taxon>
        <taxon>Pseudomonadota</taxon>
        <taxon>Gammaproteobacteria</taxon>
        <taxon>Enterobacterales</taxon>
        <taxon>Erwiniaceae</taxon>
        <taxon>Pantoea</taxon>
    </lineage>
</organism>
<dbReference type="RefSeq" id="WP_097095566.1">
    <property type="nucleotide sequence ID" value="NZ_OCMY01000001.1"/>
</dbReference>
<dbReference type="InterPro" id="IPR036937">
    <property type="entry name" value="Adhesion_dom_fimbrial_sf"/>
</dbReference>